<feature type="compositionally biased region" description="Acidic residues" evidence="1">
    <location>
        <begin position="171"/>
        <end position="180"/>
    </location>
</feature>
<evidence type="ECO:0000313" key="3">
    <source>
        <dbReference type="EMBL" id="KAB2572259.1"/>
    </source>
</evidence>
<dbReference type="Proteomes" id="UP000325902">
    <property type="component" value="Unassembled WGS sequence"/>
</dbReference>
<dbReference type="AlphaFoldDB" id="A0A5N5D3K1"/>
<sequence>MADGAAPPKPKRSFFKKPSWKQNADTGDDDDPTAMFDGSKQTFSAIMEERERARVKKLQEQEESARKRELDAARRGKRRKTAHDEEHPPVRRDEGQSELARQHASLSSSPPPLPTVDAHSLSARYEADARASRARDAELRPAVVVDLGDTDSDDNAPPPAERVPEQAAPTDLDEEIDESDPEIREIIRETRRKQKLAREQDATRGASPVGAGNRHKQSPAAATNCAPDPPVQIFITSRIPNTRPLIVTRKLSQRLQEVRQAWCKRQGFDQKMTDSVFFTFKGRRLFDVATCRSLGLVADAFGGVRMKDGFDWDENDGKVTIEAVTLAIFNEDAKEAQRQREPEPELEVAPEPEQKRTKIIVRTKDFGDAKFTCGPETTFEKLAMSSINRLKVPAGKRPYLLFDGERLDPGGTMAELEDFEDEDALEMHFE</sequence>
<name>A0A5N5D3K1_9PEZI</name>
<feature type="compositionally biased region" description="Basic residues" evidence="1">
    <location>
        <begin position="9"/>
        <end position="19"/>
    </location>
</feature>
<dbReference type="Pfam" id="PF11976">
    <property type="entry name" value="Rad60-SLD"/>
    <property type="match status" value="1"/>
</dbReference>
<dbReference type="InterPro" id="IPR029071">
    <property type="entry name" value="Ubiquitin-like_domsf"/>
</dbReference>
<evidence type="ECO:0000313" key="4">
    <source>
        <dbReference type="Proteomes" id="UP000325902"/>
    </source>
</evidence>
<evidence type="ECO:0000256" key="1">
    <source>
        <dbReference type="SAM" id="MobiDB-lite"/>
    </source>
</evidence>
<gene>
    <name evidence="3" type="ORF">DBV05_g9111</name>
</gene>
<feature type="compositionally biased region" description="Basic and acidic residues" evidence="1">
    <location>
        <begin position="125"/>
        <end position="139"/>
    </location>
</feature>
<feature type="region of interest" description="Disordered" evidence="1">
    <location>
        <begin position="1"/>
        <end position="228"/>
    </location>
</feature>
<feature type="region of interest" description="Disordered" evidence="1">
    <location>
        <begin position="333"/>
        <end position="354"/>
    </location>
</feature>
<reference evidence="3 4" key="1">
    <citation type="journal article" date="2019" name="Sci. Rep.">
        <title>A multi-omics analysis of the grapevine pathogen Lasiodiplodia theobromae reveals that temperature affects the expression of virulence- and pathogenicity-related genes.</title>
        <authorList>
            <person name="Felix C."/>
            <person name="Meneses R."/>
            <person name="Goncalves M.F.M."/>
            <person name="Tilleman L."/>
            <person name="Duarte A.S."/>
            <person name="Jorrin-Novo J.V."/>
            <person name="Van de Peer Y."/>
            <person name="Deforce D."/>
            <person name="Van Nieuwerburgh F."/>
            <person name="Esteves A.C."/>
            <person name="Alves A."/>
        </authorList>
    </citation>
    <scope>NUCLEOTIDE SEQUENCE [LARGE SCALE GENOMIC DNA]</scope>
    <source>
        <strain evidence="3 4">LA-SOL3</strain>
    </source>
</reference>
<organism evidence="3 4">
    <name type="scientific">Lasiodiplodia theobromae</name>
    <dbReference type="NCBI Taxonomy" id="45133"/>
    <lineage>
        <taxon>Eukaryota</taxon>
        <taxon>Fungi</taxon>
        <taxon>Dikarya</taxon>
        <taxon>Ascomycota</taxon>
        <taxon>Pezizomycotina</taxon>
        <taxon>Dothideomycetes</taxon>
        <taxon>Dothideomycetes incertae sedis</taxon>
        <taxon>Botryosphaeriales</taxon>
        <taxon>Botryosphaeriaceae</taxon>
        <taxon>Lasiodiplodia</taxon>
    </lineage>
</organism>
<proteinExistence type="predicted"/>
<dbReference type="Gene3D" id="3.10.20.90">
    <property type="entry name" value="Phosphatidylinositol 3-kinase Catalytic Subunit, Chain A, domain 1"/>
    <property type="match status" value="2"/>
</dbReference>
<accession>A0A5N5D3K1</accession>
<keyword evidence="4" id="KW-1185">Reference proteome</keyword>
<dbReference type="SUPFAM" id="SSF54236">
    <property type="entry name" value="Ubiquitin-like"/>
    <property type="match status" value="2"/>
</dbReference>
<feature type="compositionally biased region" description="Basic and acidic residues" evidence="1">
    <location>
        <begin position="333"/>
        <end position="343"/>
    </location>
</feature>
<dbReference type="InterPro" id="IPR022617">
    <property type="entry name" value="Rad60/SUMO-like_dom"/>
</dbReference>
<feature type="domain" description="Rad60/SUMO-like" evidence="2">
    <location>
        <begin position="358"/>
        <end position="427"/>
    </location>
</feature>
<evidence type="ECO:0000259" key="2">
    <source>
        <dbReference type="Pfam" id="PF11976"/>
    </source>
</evidence>
<comment type="caution">
    <text evidence="3">The sequence shown here is derived from an EMBL/GenBank/DDBJ whole genome shotgun (WGS) entry which is preliminary data.</text>
</comment>
<feature type="compositionally biased region" description="Basic and acidic residues" evidence="1">
    <location>
        <begin position="47"/>
        <end position="74"/>
    </location>
</feature>
<dbReference type="EMBL" id="VCHE01000082">
    <property type="protein sequence ID" value="KAB2572259.1"/>
    <property type="molecule type" value="Genomic_DNA"/>
</dbReference>
<feature type="compositionally biased region" description="Basic and acidic residues" evidence="1">
    <location>
        <begin position="82"/>
        <end position="95"/>
    </location>
</feature>
<dbReference type="OrthoDB" id="3365399at2759"/>
<protein>
    <recommendedName>
        <fullName evidence="2">Rad60/SUMO-like domain-containing protein</fullName>
    </recommendedName>
</protein>